<gene>
    <name evidence="2" type="ORF">ACFSC3_00280</name>
</gene>
<evidence type="ECO:0000313" key="2">
    <source>
        <dbReference type="EMBL" id="MFD1785998.1"/>
    </source>
</evidence>
<proteinExistence type="predicted"/>
<evidence type="ECO:0000256" key="1">
    <source>
        <dbReference type="SAM" id="SignalP"/>
    </source>
</evidence>
<dbReference type="Proteomes" id="UP001597283">
    <property type="component" value="Unassembled WGS sequence"/>
</dbReference>
<evidence type="ECO:0000313" key="3">
    <source>
        <dbReference type="Proteomes" id="UP001597283"/>
    </source>
</evidence>
<protein>
    <recommendedName>
        <fullName evidence="4">Lipoprotein</fullName>
    </recommendedName>
</protein>
<accession>A0ABW4N808</accession>
<dbReference type="EMBL" id="JBHUFC010000001">
    <property type="protein sequence ID" value="MFD1785998.1"/>
    <property type="molecule type" value="Genomic_DNA"/>
</dbReference>
<feature type="chain" id="PRO_5047187393" description="Lipoprotein" evidence="1">
    <location>
        <begin position="21"/>
        <end position="213"/>
    </location>
</feature>
<dbReference type="PROSITE" id="PS51257">
    <property type="entry name" value="PROKAR_LIPOPROTEIN"/>
    <property type="match status" value="1"/>
</dbReference>
<keyword evidence="1" id="KW-0732">Signal</keyword>
<feature type="signal peptide" evidence="1">
    <location>
        <begin position="1"/>
        <end position="20"/>
    </location>
</feature>
<keyword evidence="3" id="KW-1185">Reference proteome</keyword>
<organism evidence="2 3">
    <name type="scientific">Sphingomonas floccifaciens</name>
    <dbReference type="NCBI Taxonomy" id="1844115"/>
    <lineage>
        <taxon>Bacteria</taxon>
        <taxon>Pseudomonadati</taxon>
        <taxon>Pseudomonadota</taxon>
        <taxon>Alphaproteobacteria</taxon>
        <taxon>Sphingomonadales</taxon>
        <taxon>Sphingomonadaceae</taxon>
        <taxon>Sphingomonas</taxon>
    </lineage>
</organism>
<dbReference type="RefSeq" id="WP_380937575.1">
    <property type="nucleotide sequence ID" value="NZ_JBHUFC010000001.1"/>
</dbReference>
<reference evidence="3" key="1">
    <citation type="journal article" date="2019" name="Int. J. Syst. Evol. Microbiol.">
        <title>The Global Catalogue of Microorganisms (GCM) 10K type strain sequencing project: providing services to taxonomists for standard genome sequencing and annotation.</title>
        <authorList>
            <consortium name="The Broad Institute Genomics Platform"/>
            <consortium name="The Broad Institute Genome Sequencing Center for Infectious Disease"/>
            <person name="Wu L."/>
            <person name="Ma J."/>
        </authorList>
    </citation>
    <scope>NUCLEOTIDE SEQUENCE [LARGE SCALE GENOMIC DNA]</scope>
    <source>
        <strain evidence="3">Q85</strain>
    </source>
</reference>
<comment type="caution">
    <text evidence="2">The sequence shown here is derived from an EMBL/GenBank/DDBJ whole genome shotgun (WGS) entry which is preliminary data.</text>
</comment>
<name>A0ABW4N808_9SPHN</name>
<evidence type="ECO:0008006" key="4">
    <source>
        <dbReference type="Google" id="ProtNLM"/>
    </source>
</evidence>
<sequence length="213" mass="22412">MSRKLVVLATLALLGTTACSRRGEIDASGGITAVRTVCPSVGVPAATGDITLFSSPTDRTADAIDVTASITNVRATCSDGGDPITSQLTFDVLARRTNTDGAREVTLPYFTTVLQGGSVIVAKRVGRVTLRFEPGQARAQASGTGTAYITRAAATLPEDVRRQITRERKAGQEDAAVDPLADPAVRTAVAKATFEALVGFQLTDEQLRYNVTR</sequence>